<keyword evidence="1" id="KW-0472">Membrane</keyword>
<dbReference type="EMBL" id="MFFT01000008">
    <property type="protein sequence ID" value="OGF23482.1"/>
    <property type="molecule type" value="Genomic_DNA"/>
</dbReference>
<reference evidence="3 4" key="1">
    <citation type="journal article" date="2016" name="Nat. Commun.">
        <title>Thousands of microbial genomes shed light on interconnected biogeochemical processes in an aquifer system.</title>
        <authorList>
            <person name="Anantharaman K."/>
            <person name="Brown C.T."/>
            <person name="Hug L.A."/>
            <person name="Sharon I."/>
            <person name="Castelle C.J."/>
            <person name="Probst A.J."/>
            <person name="Thomas B.C."/>
            <person name="Singh A."/>
            <person name="Wilkins M.J."/>
            <person name="Karaoz U."/>
            <person name="Brodie E.L."/>
            <person name="Williams K.H."/>
            <person name="Hubbard S.S."/>
            <person name="Banfield J.F."/>
        </authorList>
    </citation>
    <scope>NUCLEOTIDE SEQUENCE [LARGE SCALE GENOMIC DNA]</scope>
</reference>
<dbReference type="SUPFAM" id="SSF53756">
    <property type="entry name" value="UDP-Glycosyltransferase/glycogen phosphorylase"/>
    <property type="match status" value="1"/>
</dbReference>
<comment type="caution">
    <text evidence="3">The sequence shown here is derived from an EMBL/GenBank/DDBJ whole genome shotgun (WGS) entry which is preliminary data.</text>
</comment>
<dbReference type="GO" id="GO:0016757">
    <property type="term" value="F:glycosyltransferase activity"/>
    <property type="evidence" value="ECO:0007669"/>
    <property type="project" value="InterPro"/>
</dbReference>
<dbReference type="Gene3D" id="3.40.50.2000">
    <property type="entry name" value="Glycogen Phosphorylase B"/>
    <property type="match status" value="2"/>
</dbReference>
<dbReference type="InterPro" id="IPR001296">
    <property type="entry name" value="Glyco_trans_1"/>
</dbReference>
<feature type="transmembrane region" description="Helical" evidence="1">
    <location>
        <begin position="58"/>
        <end position="76"/>
    </location>
</feature>
<evidence type="ECO:0000313" key="4">
    <source>
        <dbReference type="Proteomes" id="UP000176877"/>
    </source>
</evidence>
<accession>A0A1F5SA89</accession>
<name>A0A1F5SA89_9BACT</name>
<organism evidence="3 4">
    <name type="scientific">Candidatus Falkowbacteria bacterium RIFCSPHIGHO2_02_FULL_42_9</name>
    <dbReference type="NCBI Taxonomy" id="1797986"/>
    <lineage>
        <taxon>Bacteria</taxon>
        <taxon>Candidatus Falkowiibacteriota</taxon>
    </lineage>
</organism>
<keyword evidence="1" id="KW-1133">Transmembrane helix</keyword>
<dbReference type="AlphaFoldDB" id="A0A1F5SA89"/>
<evidence type="ECO:0000256" key="1">
    <source>
        <dbReference type="SAM" id="Phobius"/>
    </source>
</evidence>
<sequence length="352" mass="41199">MTICYLGLYKMDTRNRINIQAMRENGLEVIECQNREPGLKKYLEQFKKYWPARRKCDLIYVAFPGYVIMPWAWILAKITRKKIVLDAFMSVYDSMILDRQSYGKYGWAALKYWLLDWFSCRLADIILLDADEYINYYIKTFAARRNKFRRLLVGSDNKMLFPREQKKATKNFLVHFHGTYLPLQGIPYIIKAAKILESEGVEFNIIGQMSTYGEALKLCRQLKIKNINFIERVLYDKLGEYMSRADVCLGMFGATEKALRCSAFKVVEAIAVARPFITGDTPAMREIFYDRENCLYCKMMNAEDLAAKILELKNNSALRDKIAKNGYQTYLKYFTPKAIGAEFKKIFEEVIR</sequence>
<dbReference type="Proteomes" id="UP000176877">
    <property type="component" value="Unassembled WGS sequence"/>
</dbReference>
<keyword evidence="1" id="KW-0812">Transmembrane</keyword>
<evidence type="ECO:0000313" key="3">
    <source>
        <dbReference type="EMBL" id="OGF23482.1"/>
    </source>
</evidence>
<dbReference type="PANTHER" id="PTHR12526">
    <property type="entry name" value="GLYCOSYLTRANSFERASE"/>
    <property type="match status" value="1"/>
</dbReference>
<dbReference type="Pfam" id="PF00534">
    <property type="entry name" value="Glycos_transf_1"/>
    <property type="match status" value="1"/>
</dbReference>
<protein>
    <recommendedName>
        <fullName evidence="2">Glycosyl transferase family 1 domain-containing protein</fullName>
    </recommendedName>
</protein>
<proteinExistence type="predicted"/>
<feature type="domain" description="Glycosyl transferase family 1" evidence="2">
    <location>
        <begin position="163"/>
        <end position="328"/>
    </location>
</feature>
<gene>
    <name evidence="3" type="ORF">A3D45_01165</name>
</gene>
<evidence type="ECO:0000259" key="2">
    <source>
        <dbReference type="Pfam" id="PF00534"/>
    </source>
</evidence>